<dbReference type="AlphaFoldDB" id="A0AAW4G3Z9"/>
<comment type="caution">
    <text evidence="1">The sequence shown here is derived from an EMBL/GenBank/DDBJ whole genome shotgun (WGS) entry which is preliminary data.</text>
</comment>
<dbReference type="Proteomes" id="UP001195196">
    <property type="component" value="Unassembled WGS sequence"/>
</dbReference>
<evidence type="ECO:0008006" key="3">
    <source>
        <dbReference type="Google" id="ProtNLM"/>
    </source>
</evidence>
<proteinExistence type="predicted"/>
<evidence type="ECO:0000313" key="1">
    <source>
        <dbReference type="EMBL" id="MBM7277968.1"/>
    </source>
</evidence>
<accession>A0AAW4G3Z9</accession>
<dbReference type="EMBL" id="JAFFGU010000003">
    <property type="protein sequence ID" value="MBM7277968.1"/>
    <property type="molecule type" value="Genomic_DNA"/>
</dbReference>
<reference evidence="1" key="1">
    <citation type="submission" date="2021-02" db="EMBL/GenBank/DDBJ databases">
        <title>Taxonomy, biology and ecology of Rhodococcus bacteria occurring in California pistachio and other woody hosts as revealed by genome sequence analyses.</title>
        <authorList>
            <person name="Riely B."/>
            <person name="Gai Y."/>
        </authorList>
    </citation>
    <scope>NUCLEOTIDE SEQUENCE</scope>
    <source>
        <strain evidence="1">BP-295</strain>
    </source>
</reference>
<evidence type="ECO:0000313" key="2">
    <source>
        <dbReference type="Proteomes" id="UP001195196"/>
    </source>
</evidence>
<organism evidence="1 2">
    <name type="scientific">Gordonia rubripertincta</name>
    <name type="common">Rhodococcus corallinus</name>
    <dbReference type="NCBI Taxonomy" id="36822"/>
    <lineage>
        <taxon>Bacteria</taxon>
        <taxon>Bacillati</taxon>
        <taxon>Actinomycetota</taxon>
        <taxon>Actinomycetes</taxon>
        <taxon>Mycobacteriales</taxon>
        <taxon>Gordoniaceae</taxon>
        <taxon>Gordonia</taxon>
    </lineage>
</organism>
<name>A0AAW4G3Z9_GORRU</name>
<gene>
    <name evidence="1" type="ORF">JTZ10_09375</name>
</gene>
<dbReference type="RefSeq" id="WP_182373839.1">
    <property type="nucleotide sequence ID" value="NZ_CP059694.1"/>
</dbReference>
<protein>
    <recommendedName>
        <fullName evidence="3">Restriction endonuclease</fullName>
    </recommendedName>
</protein>
<sequence length="210" mass="23067">MTDRPPAPRRAPDTPLTLRGRQLSATLGDFWSWSASDLLSNSLRGQLAEYIVGFALDCLRADESRREWDAFDLVTPNGVRVEVKSTAHLQSWGPTTPNSLGFSIAERYAWDARTNTSSNARLRSADIYVFCVHTATDPVVADPLELDQWDFFVLPTATLNEIMPGQKRVALNALRVRTGAVRCGFDELGAAVDRVQETGRPFGAAASDLA</sequence>